<keyword evidence="2" id="KW-1185">Reference proteome</keyword>
<evidence type="ECO:0000313" key="2">
    <source>
        <dbReference type="Proteomes" id="UP001465153"/>
    </source>
</evidence>
<reference evidence="1 2" key="1">
    <citation type="submission" date="2024-04" db="EMBL/GenBank/DDBJ databases">
        <title>Draft genome sequence of Sessilibacter corallicola NBRC 116591.</title>
        <authorList>
            <person name="Miyakawa T."/>
            <person name="Kusuya Y."/>
            <person name="Miura T."/>
        </authorList>
    </citation>
    <scope>NUCLEOTIDE SEQUENCE [LARGE SCALE GENOMIC DNA]</scope>
    <source>
        <strain evidence="1 2">KU-00831-HH</strain>
    </source>
</reference>
<accession>A0ABQ0ADN0</accession>
<evidence type="ECO:0008006" key="3">
    <source>
        <dbReference type="Google" id="ProtNLM"/>
    </source>
</evidence>
<dbReference type="EMBL" id="BAABWN010000014">
    <property type="protein sequence ID" value="GAA6169759.1"/>
    <property type="molecule type" value="Genomic_DNA"/>
</dbReference>
<dbReference type="Pfam" id="PF04365">
    <property type="entry name" value="BrnT_toxin"/>
    <property type="match status" value="1"/>
</dbReference>
<dbReference type="Proteomes" id="UP001465153">
    <property type="component" value="Unassembled WGS sequence"/>
</dbReference>
<sequence>MRYEWDDEKDKENRRKHKISLSAGISVFDDPYRIEAYDGREAYGEDRYVTIGRDEELDILYVCYTMRSSENSTRLISVRRAERHERRLYEQKKSW</sequence>
<name>A0ABQ0ADN0_9GAMM</name>
<comment type="caution">
    <text evidence="1">The sequence shown here is derived from an EMBL/GenBank/DDBJ whole genome shotgun (WGS) entry which is preliminary data.</text>
</comment>
<dbReference type="Gene3D" id="3.10.450.530">
    <property type="entry name" value="Ribonuclease toxin, BrnT, of type II toxin-antitoxin system"/>
    <property type="match status" value="1"/>
</dbReference>
<dbReference type="RefSeq" id="WP_353304212.1">
    <property type="nucleotide sequence ID" value="NZ_BAABWN010000014.1"/>
</dbReference>
<protein>
    <recommendedName>
        <fullName evidence="3">BrnT family toxin</fullName>
    </recommendedName>
</protein>
<dbReference type="InterPro" id="IPR038573">
    <property type="entry name" value="BrnT_sf"/>
</dbReference>
<proteinExistence type="predicted"/>
<dbReference type="InterPro" id="IPR007460">
    <property type="entry name" value="BrnT_toxin"/>
</dbReference>
<gene>
    <name evidence="1" type="ORF">NBRC116591_35700</name>
</gene>
<organism evidence="1 2">
    <name type="scientific">Sessilibacter corallicola</name>
    <dbReference type="NCBI Taxonomy" id="2904075"/>
    <lineage>
        <taxon>Bacteria</taxon>
        <taxon>Pseudomonadati</taxon>
        <taxon>Pseudomonadota</taxon>
        <taxon>Gammaproteobacteria</taxon>
        <taxon>Cellvibrionales</taxon>
        <taxon>Cellvibrionaceae</taxon>
        <taxon>Sessilibacter</taxon>
    </lineage>
</organism>
<evidence type="ECO:0000313" key="1">
    <source>
        <dbReference type="EMBL" id="GAA6169759.1"/>
    </source>
</evidence>